<dbReference type="AlphaFoldDB" id="A0A369M308"/>
<name>A0A369M308_9ACTN</name>
<gene>
    <name evidence="2" type="ORF">C1877_02700</name>
</gene>
<proteinExistence type="predicted"/>
<dbReference type="InterPro" id="IPR003808">
    <property type="entry name" value="Fe-S_metab-assoc_dom"/>
</dbReference>
<dbReference type="Gene3D" id="3.90.1010.10">
    <property type="match status" value="1"/>
</dbReference>
<dbReference type="Pfam" id="PF02657">
    <property type="entry name" value="SufE"/>
    <property type="match status" value="1"/>
</dbReference>
<evidence type="ECO:0000313" key="3">
    <source>
        <dbReference type="Proteomes" id="UP000254000"/>
    </source>
</evidence>
<organism evidence="2 3">
    <name type="scientific">Gordonibacter pamelaeae</name>
    <dbReference type="NCBI Taxonomy" id="471189"/>
    <lineage>
        <taxon>Bacteria</taxon>
        <taxon>Bacillati</taxon>
        <taxon>Actinomycetota</taxon>
        <taxon>Coriobacteriia</taxon>
        <taxon>Eggerthellales</taxon>
        <taxon>Eggerthellaceae</taxon>
        <taxon>Gordonibacter</taxon>
    </lineage>
</organism>
<sequence>MDMRSVENDILADLHELDDPVLQYGYLAGCAGEAAAFPEHLRDDAHLVRECQARTWIPVEHDGEGRAAVLGDSESIAVQGALALIEEVYNGRTAIERAAHVCLLLDDPAFARHFTKLQMKGLGAAVALIASAP</sequence>
<evidence type="ECO:0000259" key="1">
    <source>
        <dbReference type="Pfam" id="PF02657"/>
    </source>
</evidence>
<dbReference type="SUPFAM" id="SSF82649">
    <property type="entry name" value="SufE/NifU"/>
    <property type="match status" value="1"/>
</dbReference>
<accession>A0A369M308</accession>
<keyword evidence="3" id="KW-1185">Reference proteome</keyword>
<protein>
    <recommendedName>
        <fullName evidence="1">Fe-S metabolism associated domain-containing protein</fullName>
    </recommendedName>
</protein>
<evidence type="ECO:0000313" key="2">
    <source>
        <dbReference type="EMBL" id="RDB66131.1"/>
    </source>
</evidence>
<reference evidence="2 3" key="1">
    <citation type="journal article" date="2018" name="Elife">
        <title>Discovery and characterization of a prevalent human gut bacterial enzyme sufficient for the inactivation of a family of plant toxins.</title>
        <authorList>
            <person name="Koppel N."/>
            <person name="Bisanz J.E."/>
            <person name="Pandelia M.E."/>
            <person name="Turnbaugh P.J."/>
            <person name="Balskus E.P."/>
        </authorList>
    </citation>
    <scope>NUCLEOTIDE SEQUENCE [LARGE SCALE GENOMIC DNA]</scope>
    <source>
        <strain evidence="2 3">3C</strain>
    </source>
</reference>
<feature type="domain" description="Fe-S metabolism associated" evidence="1">
    <location>
        <begin position="13"/>
        <end position="129"/>
    </location>
</feature>
<dbReference type="EMBL" id="PPTS01000002">
    <property type="protein sequence ID" value="RDB66131.1"/>
    <property type="molecule type" value="Genomic_DNA"/>
</dbReference>
<comment type="caution">
    <text evidence="2">The sequence shown here is derived from an EMBL/GenBank/DDBJ whole genome shotgun (WGS) entry which is preliminary data.</text>
</comment>
<dbReference type="OrthoDB" id="9799320at2"/>
<dbReference type="Proteomes" id="UP000254000">
    <property type="component" value="Unassembled WGS sequence"/>
</dbReference>